<dbReference type="PROSITE" id="PS00138">
    <property type="entry name" value="SUBTILASE_SER"/>
    <property type="match status" value="1"/>
</dbReference>
<evidence type="ECO:0000256" key="4">
    <source>
        <dbReference type="ARBA" id="ARBA00022825"/>
    </source>
</evidence>
<feature type="compositionally biased region" description="Pro residues" evidence="7">
    <location>
        <begin position="1605"/>
        <end position="1636"/>
    </location>
</feature>
<feature type="region of interest" description="Disordered" evidence="7">
    <location>
        <begin position="64"/>
        <end position="86"/>
    </location>
</feature>
<proteinExistence type="inferred from homology"/>
<dbReference type="InterPro" id="IPR015500">
    <property type="entry name" value="Peptidase_S8_subtilisin-rel"/>
</dbReference>
<comment type="caution">
    <text evidence="9">The sequence shown here is derived from an EMBL/GenBank/DDBJ whole genome shotgun (WGS) entry which is preliminary data.</text>
</comment>
<sequence>MFISCQTLFTNPNTFYGYRKRGDGMLLITWLVLANAANSALCEGVVQLRSRKVDLRLVNTPLKPDNLQRSSSPYPPVRGVAPGNGTDGTSAVSAPPLAVGISPLPPKPDLYFVQYREGTGESLRNDLISLDCSVVSYIPDNTFLVYGNHSDVLRAAGQSQAYMGEYNSTFKYTSDLDLLKSIFTSPKRRRQRLLGIVDDGSPTTRGFGANDEVAASGGSGGGGGNGATGAKDVQHPILGHIRTWTVYDSRRSSSSSTGGSTGAERSLLANSNTTAEASNSTNKTAAATKLYGVNVYIAPIFKDDEINSTVNEWLTELENTLKGSDNKGDACRPKTFETALYDSFAPRLEVYFCAEDFDAGTTWLSEQPQVTWLELLVKSNTTNSAGGWLSQTGDLDTARYNNLTGDLRPYWKAGVMGNGTVVGVSDTGIDMSHCLFVDDNFEPASLKSQMQGSPLKWTQPNHRKVVQYVITSLASNPSDFYGDMMRGHGTHVCGTAAGARGLSDSALLYNDTGAAPAAKISFLDVAHPSNTELYIPNIETSLLPIHYSAGARITSDSWGAVGATGVRYDATSMGYDLFAWRNPGVLSLVAAGNSGSSSFMATVSSPGTAKNILSVGASTNHPKVNDTYDDQSMHLFRYHDRNGSMQQSAFWPQGGEAKDANSWRLLFHNQEVPVILANPIDACSPLVGNYTAKVVVIDFGSSSCADYTRTSNAANSKALAAIFIRSDDEFADSAFSISMGTHIMFSLVTKGHGLYLKAVLSNSSNSKFHLTYLSYSDVIFGVDSVASFSSYGPLPDGRIKPDIVAPGAWVTSAAAGDGVNAGANSQSCSSATVSYRGTSMATPMAAGHLALLRQYFKDGFYPDGNRTLMTATAFEPSGMLVKATIIAGAKSLKGGFTRAAGIALDKAPDGYQGWGRLDLSGCLPLPRLTHPNMRIQVADMGQIAQGETIYLKGIKATGTGPVVAALVWHDYPASPYASTVLMNDLDFKYSINQGPLLQTREDHVNNVERIELSSLSSGDSVTLVVIGNKIVHRLMGSGIDAALPQRWAVAVVGHFRGTLQTQLNPGYTRPQRLQPVIINNSLSVWDYEIRQLSGSRAECVAMEAGLIGPLWTSNCGRALNKFTIKEETDDSTGGYVYVVRDYFGRCLTLAADRKNMTFATCGSGMDQRLALFNNTVYTDVRNTALQLVPRPLLGTADNDRECLFQVTSPVSGSGLQTATCSENDVSQAFELHPFLTPAPPLPPWPPSPPQKPPSPPLPLPPPPAPSPPSPPLMPYLRFQASWALGTEPNVDDLDLLVAWNFGGTEYIISFGSTYVRGGVFEGDNSKFTPRRNWEAASWSNITLPPDNAVYRICLAIYINKGYAYNVTLTAITGSEVKTVLKSIGPIVNSNRRSCFTNTSTYIDSFTYPPAPPSSLPPTPSPLQSNLMTPSSPPSPLPPSPLPPSPLPPSPLPPSPPPPSPLPSSLRLPSPLPPSPLPPSPLPPSPLPPSPLPPSPLPPSPLPPSPPRPSPLPPSLRLPSPLPPSPPRPSPLPPSPLRPSPPPPSPLPPSLRLPSPLPPSPPRPSLRLPSPLPPSPLPPSPLPPSPLRPSPPPPSPLPSSLRLPSSLPPSPIPPTPLPIQSPPKPSPKVPSPPPPHPLSRSPISPYTLPPVLSPPYIPAPVYSQSLRPASPQLPRPPRTTPVPPRPSPPLPAPPSRDRGMLLIPSPPTPPLTAPSPKPPSPPSSASRAVPPPPRKIVLKFSFPR</sequence>
<dbReference type="InterPro" id="IPR008979">
    <property type="entry name" value="Galactose-bd-like_sf"/>
</dbReference>
<dbReference type="SUPFAM" id="SSF52743">
    <property type="entry name" value="Subtilisin-like"/>
    <property type="match status" value="1"/>
</dbReference>
<accession>A0A8J4F832</accession>
<gene>
    <name evidence="9" type="ORF">Vafri_17716</name>
</gene>
<dbReference type="PROSITE" id="PS00137">
    <property type="entry name" value="SUBTILASE_HIS"/>
    <property type="match status" value="1"/>
</dbReference>
<keyword evidence="4 6" id="KW-0720">Serine protease</keyword>
<evidence type="ECO:0000256" key="1">
    <source>
        <dbReference type="ARBA" id="ARBA00011073"/>
    </source>
</evidence>
<dbReference type="EMBL" id="BNCO01000061">
    <property type="protein sequence ID" value="GIL63851.1"/>
    <property type="molecule type" value="Genomic_DNA"/>
</dbReference>
<feature type="compositionally biased region" description="Pro residues" evidence="7">
    <location>
        <begin position="1646"/>
        <end position="1657"/>
    </location>
</feature>
<dbReference type="PROSITE" id="PS51892">
    <property type="entry name" value="SUBTILASE"/>
    <property type="match status" value="1"/>
</dbReference>
<feature type="compositionally biased region" description="Pro residues" evidence="7">
    <location>
        <begin position="1409"/>
        <end position="1420"/>
    </location>
</feature>
<dbReference type="InterPro" id="IPR036852">
    <property type="entry name" value="Peptidase_S8/S53_dom_sf"/>
</dbReference>
<dbReference type="CDD" id="cd04842">
    <property type="entry name" value="Peptidases_S8_Kp43_protease"/>
    <property type="match status" value="1"/>
</dbReference>
<name>A0A8J4F832_9CHLO</name>
<feature type="region of interest" description="Disordered" evidence="7">
    <location>
        <begin position="249"/>
        <end position="282"/>
    </location>
</feature>
<feature type="active site" description="Charge relay system" evidence="5 6">
    <location>
        <position position="839"/>
    </location>
</feature>
<evidence type="ECO:0000256" key="7">
    <source>
        <dbReference type="SAM" id="MobiDB-lite"/>
    </source>
</evidence>
<feature type="compositionally biased region" description="Gly residues" evidence="7">
    <location>
        <begin position="217"/>
        <end position="227"/>
    </location>
</feature>
<feature type="compositionally biased region" description="Pro residues" evidence="7">
    <location>
        <begin position="1703"/>
        <end position="1721"/>
    </location>
</feature>
<feature type="active site" description="Charge relay system" evidence="5 6">
    <location>
        <position position="426"/>
    </location>
</feature>
<dbReference type="SUPFAM" id="SSF49785">
    <property type="entry name" value="Galactose-binding domain-like"/>
    <property type="match status" value="1"/>
</dbReference>
<feature type="compositionally biased region" description="Pro residues" evidence="7">
    <location>
        <begin position="1430"/>
        <end position="1461"/>
    </location>
</feature>
<evidence type="ECO:0000256" key="6">
    <source>
        <dbReference type="PROSITE-ProRule" id="PRU01240"/>
    </source>
</evidence>
<evidence type="ECO:0000256" key="5">
    <source>
        <dbReference type="PIRSR" id="PIRSR615500-1"/>
    </source>
</evidence>
<dbReference type="InterPro" id="IPR034058">
    <property type="entry name" value="TagA/B/C/D_pept_dom"/>
</dbReference>
<dbReference type="GO" id="GO:0004252">
    <property type="term" value="F:serine-type endopeptidase activity"/>
    <property type="evidence" value="ECO:0007669"/>
    <property type="project" value="UniProtKB-UniRule"/>
</dbReference>
<protein>
    <recommendedName>
        <fullName evidence="8">Peptidase S8/S53 domain-containing protein</fullName>
    </recommendedName>
</protein>
<organism evidence="9 10">
    <name type="scientific">Volvox africanus</name>
    <dbReference type="NCBI Taxonomy" id="51714"/>
    <lineage>
        <taxon>Eukaryota</taxon>
        <taxon>Viridiplantae</taxon>
        <taxon>Chlorophyta</taxon>
        <taxon>core chlorophytes</taxon>
        <taxon>Chlorophyceae</taxon>
        <taxon>CS clade</taxon>
        <taxon>Chlamydomonadales</taxon>
        <taxon>Volvocaceae</taxon>
        <taxon>Volvox</taxon>
    </lineage>
</organism>
<dbReference type="Gene3D" id="3.40.50.200">
    <property type="entry name" value="Peptidase S8/S53 domain"/>
    <property type="match status" value="2"/>
</dbReference>
<dbReference type="InterPro" id="IPR023828">
    <property type="entry name" value="Peptidase_S8_Ser-AS"/>
</dbReference>
<dbReference type="InterPro" id="IPR000209">
    <property type="entry name" value="Peptidase_S8/S53_dom"/>
</dbReference>
<dbReference type="PANTHER" id="PTHR43399">
    <property type="entry name" value="SUBTILISIN-RELATED"/>
    <property type="match status" value="1"/>
</dbReference>
<evidence type="ECO:0000256" key="3">
    <source>
        <dbReference type="ARBA" id="ARBA00022801"/>
    </source>
</evidence>
<evidence type="ECO:0000259" key="8">
    <source>
        <dbReference type="Pfam" id="PF00082"/>
    </source>
</evidence>
<reference evidence="9" key="1">
    <citation type="journal article" date="2021" name="Proc. Natl. Acad. Sci. U.S.A.">
        <title>Three genomes in the algal genus Volvox reveal the fate of a haploid sex-determining region after a transition to homothallism.</title>
        <authorList>
            <person name="Yamamoto K."/>
            <person name="Hamaji T."/>
            <person name="Kawai-Toyooka H."/>
            <person name="Matsuzaki R."/>
            <person name="Takahashi F."/>
            <person name="Nishimura Y."/>
            <person name="Kawachi M."/>
            <person name="Noguchi H."/>
            <person name="Minakuchi Y."/>
            <person name="Umen J.G."/>
            <person name="Toyoda A."/>
            <person name="Nozaki H."/>
        </authorList>
    </citation>
    <scope>NUCLEOTIDE SEQUENCE</scope>
    <source>
        <strain evidence="9">NIES-3780</strain>
    </source>
</reference>
<feature type="region of interest" description="Disordered" evidence="7">
    <location>
        <begin position="197"/>
        <end position="231"/>
    </location>
</feature>
<dbReference type="GO" id="GO:0006508">
    <property type="term" value="P:proteolysis"/>
    <property type="evidence" value="ECO:0007669"/>
    <property type="project" value="UniProtKB-KW"/>
</dbReference>
<feature type="compositionally biased region" description="Pro residues" evidence="7">
    <location>
        <begin position="1670"/>
        <end position="1693"/>
    </location>
</feature>
<evidence type="ECO:0000313" key="9">
    <source>
        <dbReference type="EMBL" id="GIL63851.1"/>
    </source>
</evidence>
<feature type="region of interest" description="Disordered" evidence="7">
    <location>
        <begin position="1409"/>
        <end position="1743"/>
    </location>
</feature>
<feature type="compositionally biased region" description="Low complexity" evidence="7">
    <location>
        <begin position="269"/>
        <end position="282"/>
    </location>
</feature>
<dbReference type="Pfam" id="PF00082">
    <property type="entry name" value="Peptidase_S8"/>
    <property type="match status" value="1"/>
</dbReference>
<dbReference type="Gene3D" id="2.60.120.380">
    <property type="match status" value="1"/>
</dbReference>
<comment type="similarity">
    <text evidence="1 6">Belongs to the peptidase S8 family.</text>
</comment>
<keyword evidence="10" id="KW-1185">Reference proteome</keyword>
<keyword evidence="3 6" id="KW-0378">Hydrolase</keyword>
<dbReference type="PANTHER" id="PTHR43399:SF4">
    <property type="entry name" value="CELL WALL-ASSOCIATED PROTEASE"/>
    <property type="match status" value="1"/>
</dbReference>
<feature type="region of interest" description="Disordered" evidence="7">
    <location>
        <begin position="1237"/>
        <end position="1270"/>
    </location>
</feature>
<keyword evidence="2 6" id="KW-0645">Protease</keyword>
<evidence type="ECO:0000313" key="10">
    <source>
        <dbReference type="Proteomes" id="UP000747399"/>
    </source>
</evidence>
<dbReference type="Proteomes" id="UP000747399">
    <property type="component" value="Unassembled WGS sequence"/>
</dbReference>
<dbReference type="InterPro" id="IPR051048">
    <property type="entry name" value="Peptidase_S8/S53_subtilisin"/>
</dbReference>
<dbReference type="InterPro" id="IPR022398">
    <property type="entry name" value="Peptidase_S8_His-AS"/>
</dbReference>
<evidence type="ECO:0000256" key="2">
    <source>
        <dbReference type="ARBA" id="ARBA00022670"/>
    </source>
</evidence>
<feature type="domain" description="Peptidase S8/S53" evidence="8">
    <location>
        <begin position="417"/>
        <end position="915"/>
    </location>
</feature>
<dbReference type="PRINTS" id="PR00723">
    <property type="entry name" value="SUBTILISIN"/>
</dbReference>
<feature type="compositionally biased region" description="Pro residues" evidence="7">
    <location>
        <begin position="1469"/>
        <end position="1596"/>
    </location>
</feature>
<feature type="active site" description="Charge relay system" evidence="5 6">
    <location>
        <position position="488"/>
    </location>
</feature>